<dbReference type="PANTHER" id="PTHR31668">
    <property type="entry name" value="GLUCOSE TRANSPORT TRANSCRIPTION REGULATOR RGT1-RELATED-RELATED"/>
    <property type="match status" value="1"/>
</dbReference>
<feature type="domain" description="Xylanolytic transcriptional activator regulatory" evidence="3">
    <location>
        <begin position="349"/>
        <end position="425"/>
    </location>
</feature>
<evidence type="ECO:0000313" key="4">
    <source>
        <dbReference type="EMBL" id="KAJ9143868.1"/>
    </source>
</evidence>
<keyword evidence="1" id="KW-0539">Nucleus</keyword>
<proteinExistence type="predicted"/>
<keyword evidence="5" id="KW-1185">Reference proteome</keyword>
<dbReference type="PANTHER" id="PTHR31668:SF4">
    <property type="entry name" value="TRANSCRIPTIONAL ACTIVATOR PROTEIN DAL81"/>
    <property type="match status" value="1"/>
</dbReference>
<reference evidence="4" key="1">
    <citation type="submission" date="2022-07" db="EMBL/GenBank/DDBJ databases">
        <title>Fungi with potential for degradation of polypropylene.</title>
        <authorList>
            <person name="Gostincar C."/>
        </authorList>
    </citation>
    <scope>NUCLEOTIDE SEQUENCE</scope>
    <source>
        <strain evidence="4">EXF-13308</strain>
    </source>
</reference>
<dbReference type="GO" id="GO:0001080">
    <property type="term" value="P:nitrogen catabolite activation of transcription from RNA polymerase II promoter"/>
    <property type="evidence" value="ECO:0007669"/>
    <property type="project" value="TreeGrafter"/>
</dbReference>
<dbReference type="GO" id="GO:0006351">
    <property type="term" value="P:DNA-templated transcription"/>
    <property type="evidence" value="ECO:0007669"/>
    <property type="project" value="InterPro"/>
</dbReference>
<organism evidence="4 5">
    <name type="scientific">Pleurostoma richardsiae</name>
    <dbReference type="NCBI Taxonomy" id="41990"/>
    <lineage>
        <taxon>Eukaryota</taxon>
        <taxon>Fungi</taxon>
        <taxon>Dikarya</taxon>
        <taxon>Ascomycota</taxon>
        <taxon>Pezizomycotina</taxon>
        <taxon>Sordariomycetes</taxon>
        <taxon>Sordariomycetidae</taxon>
        <taxon>Calosphaeriales</taxon>
        <taxon>Pleurostomataceae</taxon>
        <taxon>Pleurostoma</taxon>
    </lineage>
</organism>
<dbReference type="GO" id="GO:0008270">
    <property type="term" value="F:zinc ion binding"/>
    <property type="evidence" value="ECO:0007669"/>
    <property type="project" value="InterPro"/>
</dbReference>
<protein>
    <submittedName>
        <fullName evidence="4">Aldolase-type TIM barrel</fullName>
    </submittedName>
</protein>
<evidence type="ECO:0000256" key="2">
    <source>
        <dbReference type="SAM" id="MobiDB-lite"/>
    </source>
</evidence>
<gene>
    <name evidence="4" type="ORF">NKR23_g6457</name>
</gene>
<dbReference type="InterPro" id="IPR050797">
    <property type="entry name" value="Carb_Metab_Trans_Reg"/>
</dbReference>
<dbReference type="Pfam" id="PF04082">
    <property type="entry name" value="Fungal_trans"/>
    <property type="match status" value="1"/>
</dbReference>
<feature type="region of interest" description="Disordered" evidence="2">
    <location>
        <begin position="15"/>
        <end position="51"/>
    </location>
</feature>
<feature type="compositionally biased region" description="Low complexity" evidence="2">
    <location>
        <begin position="105"/>
        <end position="124"/>
    </location>
</feature>
<dbReference type="EMBL" id="JANBVO010000018">
    <property type="protein sequence ID" value="KAJ9143868.1"/>
    <property type="molecule type" value="Genomic_DNA"/>
</dbReference>
<dbReference type="SMART" id="SM00906">
    <property type="entry name" value="Fungal_trans"/>
    <property type="match status" value="1"/>
</dbReference>
<evidence type="ECO:0000256" key="1">
    <source>
        <dbReference type="ARBA" id="ARBA00023242"/>
    </source>
</evidence>
<dbReference type="AlphaFoldDB" id="A0AA38RR68"/>
<evidence type="ECO:0000313" key="5">
    <source>
        <dbReference type="Proteomes" id="UP001174694"/>
    </source>
</evidence>
<evidence type="ECO:0000259" key="3">
    <source>
        <dbReference type="SMART" id="SM00906"/>
    </source>
</evidence>
<accession>A0AA38RR68</accession>
<name>A0AA38RR68_9PEZI</name>
<feature type="region of interest" description="Disordered" evidence="2">
    <location>
        <begin position="95"/>
        <end position="132"/>
    </location>
</feature>
<feature type="compositionally biased region" description="Low complexity" evidence="2">
    <location>
        <begin position="31"/>
        <end position="50"/>
    </location>
</feature>
<sequence length="667" mass="74474">MPVCPPCRRCSKKGISCTFEEGPGPRKRPSRPGSGRADGGQSQSGWSEEGNALTFSPLSHALFFEHHAGTGIHDNFASDPGPFALETFGAFHDPFGTVPEPPEALSAPRTSSSSSTGSVASPLVQDVQHSQTAQQTRAESLEFLPGAFSFYIGPTGVSDVYLLSREAYDERNVTKPRVSGLKYRRLGRPAISEDKVVDQPTLFGITDKNLIERAEPRLDSQEVDNAWTELWKLLSPAAAWNLIQLYARFVDPYFPVLSRHQIPDSPDELSNMSLALLTAICATALPFLMYDEKLVHLLLHPPSSEQLYRLCWLGLSQELHAPSLTTVQAGLLLLQRLPTNYYLSDTAFTWSLISSTLAAGQTIGLHRDPSTWNSVPLWERRLRRRLWWSLWTMEKWIAVARGMPSHLHDEDYDVLDLRPDDIDDSLSDAPQTKSHFYYLTTLTAILCDVRETYYTVRGSRRTSADLPYSLDAARPIRVRLKDWRDQLPSTLKFNTSKEAHSSSRMGFGEQDLDGNASVHLSYIVTHMSLFRALLRPLSSSHQRQQSTALLDGATAVTRGALLCVREFVEFVETLTDVQWNAFWHSWSRAGFAMAGSFMVHLLHVVSRPGRTGGDGFSEERAELQGLVKRWRWANRVAANGAAGMKGLTNLGLLRVETLLNNFAEMEA</sequence>
<dbReference type="Proteomes" id="UP001174694">
    <property type="component" value="Unassembled WGS sequence"/>
</dbReference>
<dbReference type="CDD" id="cd12148">
    <property type="entry name" value="fungal_TF_MHR"/>
    <property type="match status" value="1"/>
</dbReference>
<dbReference type="GO" id="GO:0003677">
    <property type="term" value="F:DNA binding"/>
    <property type="evidence" value="ECO:0007669"/>
    <property type="project" value="InterPro"/>
</dbReference>
<dbReference type="GO" id="GO:0005634">
    <property type="term" value="C:nucleus"/>
    <property type="evidence" value="ECO:0007669"/>
    <property type="project" value="TreeGrafter"/>
</dbReference>
<comment type="caution">
    <text evidence="4">The sequence shown here is derived from an EMBL/GenBank/DDBJ whole genome shotgun (WGS) entry which is preliminary data.</text>
</comment>
<dbReference type="InterPro" id="IPR007219">
    <property type="entry name" value="XnlR_reg_dom"/>
</dbReference>